<gene>
    <name evidence="3" type="ORF">DMT42_11985</name>
</gene>
<dbReference type="KEGG" id="sact:DMT42_11985"/>
<name>A0A2U9P0C2_STRAS</name>
<dbReference type="Proteomes" id="UP000247634">
    <property type="component" value="Chromosome"/>
</dbReference>
<feature type="transmembrane region" description="Helical" evidence="2">
    <location>
        <begin position="50"/>
        <end position="72"/>
    </location>
</feature>
<dbReference type="OrthoDB" id="4213889at2"/>
<dbReference type="AlphaFoldDB" id="A0A2U9P0C2"/>
<feature type="region of interest" description="Disordered" evidence="1">
    <location>
        <begin position="77"/>
        <end position="96"/>
    </location>
</feature>
<accession>A0A2U9P0C2</accession>
<keyword evidence="4" id="KW-1185">Reference proteome</keyword>
<evidence type="ECO:0000313" key="4">
    <source>
        <dbReference type="Proteomes" id="UP000247634"/>
    </source>
</evidence>
<keyword evidence="2" id="KW-0812">Transmembrane</keyword>
<evidence type="ECO:0000313" key="3">
    <source>
        <dbReference type="EMBL" id="AWT42972.1"/>
    </source>
</evidence>
<sequence>MTNADREFDHGMTDRDIAFLLADAASAVEIGTAPTQAVIRGGRRRRARRWAVTAATAALVAGSTGALAVTALPGGGGHRVAPATPPATSATPGPVLQPDPTTLATGTDQGTPWKVTLDVWPAPRDETEAQTLLGAMTTYGEFPADVHKASDLVGRSAYTVRQSHGDGDTLGTPVSEGLTAPADRMAGTDLDSVAVPLDPDTPGRPQRLVVGHVARTAQEVTCTWKNGTTTKVHRATSADINSDDQTIRTPATSPYAWFVCLAPEGTAFESVAVTR</sequence>
<reference evidence="3 4" key="1">
    <citation type="submission" date="2018-06" db="EMBL/GenBank/DDBJ databases">
        <title>The complete genome sequence of a nosiheptide producer Streptomyces actuosus ATCC 25421: deducing the ability of producing a new class III lantibiotics.</title>
        <authorList>
            <person name="Liu W."/>
            <person name="Sun F."/>
            <person name="Hu Y."/>
        </authorList>
    </citation>
    <scope>NUCLEOTIDE SEQUENCE [LARGE SCALE GENOMIC DNA]</scope>
    <source>
        <strain evidence="3 4">ATCC 25421</strain>
    </source>
</reference>
<organism evidence="3 4">
    <name type="scientific">Streptomyces actuosus</name>
    <dbReference type="NCBI Taxonomy" id="1885"/>
    <lineage>
        <taxon>Bacteria</taxon>
        <taxon>Bacillati</taxon>
        <taxon>Actinomycetota</taxon>
        <taxon>Actinomycetes</taxon>
        <taxon>Kitasatosporales</taxon>
        <taxon>Streptomycetaceae</taxon>
        <taxon>Streptomyces</taxon>
    </lineage>
</organism>
<evidence type="ECO:0000256" key="2">
    <source>
        <dbReference type="SAM" id="Phobius"/>
    </source>
</evidence>
<protein>
    <submittedName>
        <fullName evidence="3">Uncharacterized protein</fullName>
    </submittedName>
</protein>
<dbReference type="RefSeq" id="WP_110627893.1">
    <property type="nucleotide sequence ID" value="NZ_CP029788.1"/>
</dbReference>
<keyword evidence="2" id="KW-1133">Transmembrane helix</keyword>
<proteinExistence type="predicted"/>
<dbReference type="EMBL" id="CP029788">
    <property type="protein sequence ID" value="AWT42972.1"/>
    <property type="molecule type" value="Genomic_DNA"/>
</dbReference>
<keyword evidence="2" id="KW-0472">Membrane</keyword>
<evidence type="ECO:0000256" key="1">
    <source>
        <dbReference type="SAM" id="MobiDB-lite"/>
    </source>
</evidence>